<dbReference type="Proteomes" id="UP000244092">
    <property type="component" value="Unassembled WGS sequence"/>
</dbReference>
<protein>
    <submittedName>
        <fullName evidence="1">Uncharacterized protein</fullName>
    </submittedName>
</protein>
<comment type="caution">
    <text evidence="1">The sequence shown here is derived from an EMBL/GenBank/DDBJ whole genome shotgun (WGS) entry which is preliminary data.</text>
</comment>
<dbReference type="EMBL" id="QBKU01000007">
    <property type="protein sequence ID" value="PTX73414.1"/>
    <property type="molecule type" value="Genomic_DNA"/>
</dbReference>
<evidence type="ECO:0000313" key="1">
    <source>
        <dbReference type="EMBL" id="PTX73414.1"/>
    </source>
</evidence>
<name>A0A2T6CD27_9RHOB</name>
<gene>
    <name evidence="1" type="ORF">C8N31_107115</name>
</gene>
<dbReference type="RefSeq" id="WP_269146516.1">
    <property type="nucleotide sequence ID" value="NZ_QBKU01000007.1"/>
</dbReference>
<sequence>MKTERKAPHSIPATPFERHLMHKHNLPDHWVRTNYELRRRHR</sequence>
<evidence type="ECO:0000313" key="2">
    <source>
        <dbReference type="Proteomes" id="UP000244092"/>
    </source>
</evidence>
<organism evidence="1 2">
    <name type="scientific">Sulfitobacter mediterraneus</name>
    <dbReference type="NCBI Taxonomy" id="83219"/>
    <lineage>
        <taxon>Bacteria</taxon>
        <taxon>Pseudomonadati</taxon>
        <taxon>Pseudomonadota</taxon>
        <taxon>Alphaproteobacteria</taxon>
        <taxon>Rhodobacterales</taxon>
        <taxon>Roseobacteraceae</taxon>
        <taxon>Sulfitobacter</taxon>
    </lineage>
</organism>
<proteinExistence type="predicted"/>
<reference evidence="1 2" key="1">
    <citation type="submission" date="2018-04" db="EMBL/GenBank/DDBJ databases">
        <title>Genomic Encyclopedia of Archaeal and Bacterial Type Strains, Phase II (KMG-II): from individual species to whole genera.</title>
        <authorList>
            <person name="Goeker M."/>
        </authorList>
    </citation>
    <scope>NUCLEOTIDE SEQUENCE [LARGE SCALE GENOMIC DNA]</scope>
    <source>
        <strain evidence="1 2">DSM 12244</strain>
    </source>
</reference>
<dbReference type="AlphaFoldDB" id="A0A2T6CD27"/>
<accession>A0A2T6CD27</accession>